<organism evidence="6 7">
    <name type="scientific">Cristinia sonorae</name>
    <dbReference type="NCBI Taxonomy" id="1940300"/>
    <lineage>
        <taxon>Eukaryota</taxon>
        <taxon>Fungi</taxon>
        <taxon>Dikarya</taxon>
        <taxon>Basidiomycota</taxon>
        <taxon>Agaricomycotina</taxon>
        <taxon>Agaricomycetes</taxon>
        <taxon>Agaricomycetidae</taxon>
        <taxon>Agaricales</taxon>
        <taxon>Pleurotineae</taxon>
        <taxon>Stephanosporaceae</taxon>
        <taxon>Cristinia</taxon>
    </lineage>
</organism>
<protein>
    <submittedName>
        <fullName evidence="6">DUF323 domain-containing protein</fullName>
    </submittedName>
</protein>
<keyword evidence="1" id="KW-0489">Methyltransferase</keyword>
<feature type="region of interest" description="Disordered" evidence="3">
    <location>
        <begin position="208"/>
        <end position="244"/>
    </location>
</feature>
<dbReference type="Gene3D" id="3.40.50.150">
    <property type="entry name" value="Vaccinia Virus protein VP39"/>
    <property type="match status" value="1"/>
</dbReference>
<feature type="domain" description="Histidine-specific methyltransferase SAM-dependent" evidence="5">
    <location>
        <begin position="30"/>
        <end position="187"/>
    </location>
</feature>
<dbReference type="GO" id="GO:0008168">
    <property type="term" value="F:methyltransferase activity"/>
    <property type="evidence" value="ECO:0007669"/>
    <property type="project" value="UniProtKB-KW"/>
</dbReference>
<dbReference type="InterPro" id="IPR042095">
    <property type="entry name" value="SUMF_sf"/>
</dbReference>
<dbReference type="InterPro" id="IPR029063">
    <property type="entry name" value="SAM-dependent_MTases_sf"/>
</dbReference>
<feature type="domain" description="Sulfatase-modifying factor enzyme-like" evidence="4">
    <location>
        <begin position="810"/>
        <end position="883"/>
    </location>
</feature>
<dbReference type="InterPro" id="IPR051128">
    <property type="entry name" value="EgtD_Methyltrsf_superfamily"/>
</dbReference>
<evidence type="ECO:0000259" key="5">
    <source>
        <dbReference type="Pfam" id="PF10017"/>
    </source>
</evidence>
<keyword evidence="7" id="KW-1185">Reference proteome</keyword>
<feature type="compositionally biased region" description="Low complexity" evidence="3">
    <location>
        <begin position="213"/>
        <end position="241"/>
    </location>
</feature>
<dbReference type="AlphaFoldDB" id="A0A8K0XTI4"/>
<dbReference type="SUPFAM" id="SSF56436">
    <property type="entry name" value="C-type lectin-like"/>
    <property type="match status" value="1"/>
</dbReference>
<name>A0A8K0XTI4_9AGAR</name>
<evidence type="ECO:0000256" key="3">
    <source>
        <dbReference type="SAM" id="MobiDB-lite"/>
    </source>
</evidence>
<feature type="domain" description="Sulfatase-modifying factor enzyme-like" evidence="4">
    <location>
        <begin position="656"/>
        <end position="770"/>
    </location>
</feature>
<evidence type="ECO:0000259" key="4">
    <source>
        <dbReference type="Pfam" id="PF03781"/>
    </source>
</evidence>
<dbReference type="Gene3D" id="3.90.1580.10">
    <property type="entry name" value="paralog of FGE (formylglycine-generating enzyme)"/>
    <property type="match status" value="1"/>
</dbReference>
<proteinExistence type="predicted"/>
<sequence>MASNYLVDIIDIRAQATSIDRGNTDVFNLHDQILRGLSAPRGEKTLTTLLLYDERGLRLYDQITTEAPEYYLFAAEEEILKNHGDEIARYMHASTGTGSEIRGESLVELGAGALRKTSHILSSVARLVSPDMENPPVTYYALDLEKRELDRTLRELSSSAVGAEIQGKIATKGLCATYEDGLKYIHEGRLHEHSGTDTSNSFAHYKLEKPARDSSPSSTSSDRTHSAATDMTPPSTPGSEEPPCHILFLGSSLGNFERGEDATFLRSLPLKPGSGNTLLLGLDHSNGREKIETAYNDPSNITRAFIMNGLKNAGRVLGDESLFDESKWEYVGKYDEKLRRHEAYYKSTEAQTITDPMTGTELSFLPDEMIRVEVSQKYSDADAYSLFSEANLRPVHRWTDSAEQYSLWLLERPLFTFPLLTSPSPAVNGERAVTPFGLPAVQEWRDMWAAWDFINRRMIPPSMLFEKPIDLRHICLFYQGHIPTFLDIHLSRLLKEPHTEPEEFKYIFERGIDPNVDDPSQCHPHSEVPKEESDWPKLQSILEFQSRVRDRVLKLYDDVESGRITLTRKIARVLFMTLEHEAFHAETLLYMLLQRAGAGTIPPSGFVPPMWSILAESWDNAPKPEHKTVTLGPATIELGHDDAEENDASTDVDGHDFGWDNEHPKREVQVDQFTIEWRPITNGDFYAFWRTEGKDKVHFPASWVEVDGETRVYLVFVFARIEILPTAQVRTLYGPVPMKIAYHWPIVTSYDDLSTYAKVKGGRIPTEPELRLFYDKFDCGFEGGANVGFRNWHPIPATAAGGKDGGKGHNGGVWEWTSTVFDKHEGFVPSHLYPGYSTDFFDTHHQVVIGGSYATIPRLASRRTLRNYYQHNYPYAWAGARVVYEHQGQTC</sequence>
<keyword evidence="2" id="KW-0808">Transferase</keyword>
<evidence type="ECO:0000256" key="2">
    <source>
        <dbReference type="ARBA" id="ARBA00022679"/>
    </source>
</evidence>
<dbReference type="InterPro" id="IPR019257">
    <property type="entry name" value="MeTrfase_dom"/>
</dbReference>
<dbReference type="Pfam" id="PF03781">
    <property type="entry name" value="FGE-sulfatase"/>
    <property type="match status" value="2"/>
</dbReference>
<evidence type="ECO:0000256" key="1">
    <source>
        <dbReference type="ARBA" id="ARBA00022603"/>
    </source>
</evidence>
<dbReference type="Pfam" id="PF10017">
    <property type="entry name" value="Methyltransf_33"/>
    <property type="match status" value="2"/>
</dbReference>
<feature type="domain" description="Histidine-specific methyltransferase SAM-dependent" evidence="5">
    <location>
        <begin position="239"/>
        <end position="411"/>
    </location>
</feature>
<comment type="caution">
    <text evidence="6">The sequence shown here is derived from an EMBL/GenBank/DDBJ whole genome shotgun (WGS) entry which is preliminary data.</text>
</comment>
<reference evidence="6" key="1">
    <citation type="journal article" date="2021" name="New Phytol.">
        <title>Evolutionary innovations through gain and loss of genes in the ectomycorrhizal Boletales.</title>
        <authorList>
            <person name="Wu G."/>
            <person name="Miyauchi S."/>
            <person name="Morin E."/>
            <person name="Kuo A."/>
            <person name="Drula E."/>
            <person name="Varga T."/>
            <person name="Kohler A."/>
            <person name="Feng B."/>
            <person name="Cao Y."/>
            <person name="Lipzen A."/>
            <person name="Daum C."/>
            <person name="Hundley H."/>
            <person name="Pangilinan J."/>
            <person name="Johnson J."/>
            <person name="Barry K."/>
            <person name="LaButti K."/>
            <person name="Ng V."/>
            <person name="Ahrendt S."/>
            <person name="Min B."/>
            <person name="Choi I.G."/>
            <person name="Park H."/>
            <person name="Plett J.M."/>
            <person name="Magnuson J."/>
            <person name="Spatafora J.W."/>
            <person name="Nagy L.G."/>
            <person name="Henrissat B."/>
            <person name="Grigoriev I.V."/>
            <person name="Yang Z.L."/>
            <person name="Xu J."/>
            <person name="Martin F.M."/>
        </authorList>
    </citation>
    <scope>NUCLEOTIDE SEQUENCE</scope>
    <source>
        <strain evidence="6">KKN 215</strain>
    </source>
</reference>
<dbReference type="InterPro" id="IPR005532">
    <property type="entry name" value="SUMF_dom"/>
</dbReference>
<dbReference type="GO" id="GO:0032259">
    <property type="term" value="P:methylation"/>
    <property type="evidence" value="ECO:0007669"/>
    <property type="project" value="UniProtKB-KW"/>
</dbReference>
<evidence type="ECO:0000313" key="7">
    <source>
        <dbReference type="Proteomes" id="UP000813824"/>
    </source>
</evidence>
<dbReference type="InterPro" id="IPR016187">
    <property type="entry name" value="CTDL_fold"/>
</dbReference>
<dbReference type="PANTHER" id="PTHR43397">
    <property type="entry name" value="ERGOTHIONEINE BIOSYNTHESIS PROTEIN 1"/>
    <property type="match status" value="1"/>
</dbReference>
<dbReference type="PANTHER" id="PTHR43397:SF1">
    <property type="entry name" value="ERGOTHIONEINE BIOSYNTHESIS PROTEIN 1"/>
    <property type="match status" value="1"/>
</dbReference>
<dbReference type="Proteomes" id="UP000813824">
    <property type="component" value="Unassembled WGS sequence"/>
</dbReference>
<gene>
    <name evidence="6" type="ORF">BXZ70DRAFT_887751</name>
</gene>
<dbReference type="EMBL" id="JAEVFJ010000005">
    <property type="protein sequence ID" value="KAH8104673.1"/>
    <property type="molecule type" value="Genomic_DNA"/>
</dbReference>
<evidence type="ECO:0000313" key="6">
    <source>
        <dbReference type="EMBL" id="KAH8104673.1"/>
    </source>
</evidence>
<accession>A0A8K0XTI4</accession>
<dbReference type="OrthoDB" id="659at2759"/>